<protein>
    <recommendedName>
        <fullName evidence="9">ABC transporter domain-containing protein</fullName>
    </recommendedName>
</protein>
<comment type="similarity">
    <text evidence="1">Belongs to the ABC transporter superfamily.</text>
</comment>
<evidence type="ECO:0000256" key="3">
    <source>
        <dbReference type="ARBA" id="ARBA00022475"/>
    </source>
</evidence>
<dbReference type="PROSITE" id="PS50893">
    <property type="entry name" value="ABC_TRANSPORTER_2"/>
    <property type="match status" value="1"/>
</dbReference>
<dbReference type="SUPFAM" id="SSF52540">
    <property type="entry name" value="P-loop containing nucleoside triphosphate hydrolases"/>
    <property type="match status" value="1"/>
</dbReference>
<evidence type="ECO:0000256" key="1">
    <source>
        <dbReference type="ARBA" id="ARBA00005417"/>
    </source>
</evidence>
<dbReference type="InterPro" id="IPR017871">
    <property type="entry name" value="ABC_transporter-like_CS"/>
</dbReference>
<feature type="domain" description="ABC transporter" evidence="9">
    <location>
        <begin position="1"/>
        <end position="224"/>
    </location>
</feature>
<gene>
    <name evidence="10" type="ORF">WM40_15830</name>
</gene>
<evidence type="ECO:0000313" key="11">
    <source>
        <dbReference type="Proteomes" id="UP000033618"/>
    </source>
</evidence>
<dbReference type="InterPro" id="IPR050166">
    <property type="entry name" value="ABC_transporter_ATP-bind"/>
</dbReference>
<keyword evidence="2" id="KW-0813">Transport</keyword>
<evidence type="ECO:0000313" key="10">
    <source>
        <dbReference type="EMBL" id="KKB62786.1"/>
    </source>
</evidence>
<keyword evidence="8" id="KW-0472">Membrane</keyword>
<dbReference type="SMART" id="SM00382">
    <property type="entry name" value="AAA"/>
    <property type="match status" value="1"/>
</dbReference>
<evidence type="ECO:0000259" key="9">
    <source>
        <dbReference type="PROSITE" id="PS50893"/>
    </source>
</evidence>
<evidence type="ECO:0000256" key="4">
    <source>
        <dbReference type="ARBA" id="ARBA00022519"/>
    </source>
</evidence>
<dbReference type="GO" id="GO:0016887">
    <property type="term" value="F:ATP hydrolysis activity"/>
    <property type="evidence" value="ECO:0007669"/>
    <property type="project" value="InterPro"/>
</dbReference>
<evidence type="ECO:0000256" key="5">
    <source>
        <dbReference type="ARBA" id="ARBA00022741"/>
    </source>
</evidence>
<evidence type="ECO:0000256" key="6">
    <source>
        <dbReference type="ARBA" id="ARBA00022840"/>
    </source>
</evidence>
<dbReference type="PROSITE" id="PS00211">
    <property type="entry name" value="ABC_TRANSPORTER_1"/>
    <property type="match status" value="1"/>
</dbReference>
<organism evidence="10 11">
    <name type="scientific">Robbsia andropogonis</name>
    <dbReference type="NCBI Taxonomy" id="28092"/>
    <lineage>
        <taxon>Bacteria</taxon>
        <taxon>Pseudomonadati</taxon>
        <taxon>Pseudomonadota</taxon>
        <taxon>Betaproteobacteria</taxon>
        <taxon>Burkholderiales</taxon>
        <taxon>Burkholderiaceae</taxon>
        <taxon>Robbsia</taxon>
    </lineage>
</organism>
<dbReference type="CDD" id="cd03293">
    <property type="entry name" value="ABC_NrtD_SsuB_transporters"/>
    <property type="match status" value="1"/>
</dbReference>
<keyword evidence="7" id="KW-1278">Translocase</keyword>
<dbReference type="InterPro" id="IPR003593">
    <property type="entry name" value="AAA+_ATPase"/>
</dbReference>
<dbReference type="PANTHER" id="PTHR42788">
    <property type="entry name" value="TAURINE IMPORT ATP-BINDING PROTEIN-RELATED"/>
    <property type="match status" value="1"/>
</dbReference>
<accession>A0A0F5JY25</accession>
<keyword evidence="5" id="KW-0547">Nucleotide-binding</keyword>
<evidence type="ECO:0000256" key="2">
    <source>
        <dbReference type="ARBA" id="ARBA00022448"/>
    </source>
</evidence>
<comment type="caution">
    <text evidence="10">The sequence shown here is derived from an EMBL/GenBank/DDBJ whole genome shotgun (WGS) entry which is preliminary data.</text>
</comment>
<dbReference type="Gene3D" id="3.40.50.300">
    <property type="entry name" value="P-loop containing nucleotide triphosphate hydrolases"/>
    <property type="match status" value="1"/>
</dbReference>
<dbReference type="InterPro" id="IPR027417">
    <property type="entry name" value="P-loop_NTPase"/>
</dbReference>
<name>A0A0F5JY25_9BURK</name>
<dbReference type="GO" id="GO:0005524">
    <property type="term" value="F:ATP binding"/>
    <property type="evidence" value="ECO:0007669"/>
    <property type="project" value="UniProtKB-KW"/>
</dbReference>
<dbReference type="InterPro" id="IPR003439">
    <property type="entry name" value="ABC_transporter-like_ATP-bd"/>
</dbReference>
<sequence>MSKAYNGNPVLVSQSLEAASGEFVALLGPSGCGKSTMLQIINGLVRSDSGRVVLNGEDITGKTGTGRGMVFQGAELLPWRSVIDNVAFGLEIAGVGKAERRERAAEYLRLVGLAGYEEAWPHELSGGQQQRVGIARAFCIQPTLLLMDEPFGALDVQTRDGLQEELMRIWEAEPKTVLFVTHGIEEALYLADRILVYSQRPARVLREIIMPFARPRRGDVKLDPSFLALRKEIADLLREDASAERRAAPDAVIHDGTH</sequence>
<dbReference type="AlphaFoldDB" id="A0A0F5JY25"/>
<dbReference type="EMBL" id="LAQU01000016">
    <property type="protein sequence ID" value="KKB62786.1"/>
    <property type="molecule type" value="Genomic_DNA"/>
</dbReference>
<evidence type="ECO:0000256" key="7">
    <source>
        <dbReference type="ARBA" id="ARBA00022967"/>
    </source>
</evidence>
<dbReference type="STRING" id="28092.WM40_15830"/>
<proteinExistence type="inferred from homology"/>
<keyword evidence="11" id="KW-1185">Reference proteome</keyword>
<dbReference type="PATRIC" id="fig|28092.6.peg.3732"/>
<dbReference type="Pfam" id="PF00005">
    <property type="entry name" value="ABC_tran"/>
    <property type="match status" value="1"/>
</dbReference>
<dbReference type="Proteomes" id="UP000033618">
    <property type="component" value="Unassembled WGS sequence"/>
</dbReference>
<reference evidence="10 11" key="1">
    <citation type="submission" date="2015-03" db="EMBL/GenBank/DDBJ databases">
        <title>Draft Genome Sequence of Burkholderia andropogonis type strain ICMP2807, isolated from Sorghum bicolor.</title>
        <authorList>
            <person name="Lopes-Santos L."/>
            <person name="Castro D.B."/>
            <person name="Ottoboni L.M."/>
            <person name="Park D."/>
            <person name="Weirc B.S."/>
            <person name="Destefano S.A."/>
        </authorList>
    </citation>
    <scope>NUCLEOTIDE SEQUENCE [LARGE SCALE GENOMIC DNA]</scope>
    <source>
        <strain evidence="10 11">ICMP2807</strain>
    </source>
</reference>
<evidence type="ECO:0000256" key="8">
    <source>
        <dbReference type="ARBA" id="ARBA00023136"/>
    </source>
</evidence>
<keyword evidence="3" id="KW-1003">Cell membrane</keyword>
<keyword evidence="6" id="KW-0067">ATP-binding</keyword>
<dbReference type="PANTHER" id="PTHR42788:SF18">
    <property type="entry name" value="TAURINE IMPORT ATP-BINDING PROTEIN TAUB"/>
    <property type="match status" value="1"/>
</dbReference>
<keyword evidence="4" id="KW-0997">Cell inner membrane</keyword>